<comment type="caution">
    <text evidence="13">The sequence shown here is derived from an EMBL/GenBank/DDBJ whole genome shotgun (WGS) entry which is preliminary data.</text>
</comment>
<evidence type="ECO:0000256" key="6">
    <source>
        <dbReference type="ARBA" id="ARBA00023136"/>
    </source>
</evidence>
<name>A0ABQ7SA36_9ACAR</name>
<keyword evidence="6 11" id="KW-0472">Membrane</keyword>
<evidence type="ECO:0000256" key="1">
    <source>
        <dbReference type="ARBA" id="ARBA00004141"/>
    </source>
</evidence>
<dbReference type="PRINTS" id="PR00237">
    <property type="entry name" value="GPCRRHODOPSN"/>
</dbReference>
<evidence type="ECO:0000256" key="8">
    <source>
        <dbReference type="ARBA" id="ARBA00023224"/>
    </source>
</evidence>
<reference evidence="13 14" key="1">
    <citation type="submission" date="2020-10" db="EMBL/GenBank/DDBJ databases">
        <authorList>
            <person name="Klimov P.B."/>
            <person name="Dyachkov S.M."/>
            <person name="Chetverikov P.E."/>
        </authorList>
    </citation>
    <scope>NUCLEOTIDE SEQUENCE [LARGE SCALE GENOMIC DNA]</scope>
    <source>
        <strain evidence="13">BMOC 18-1129-001#AD2665</strain>
        <tissue evidence="13">Entire mites</tissue>
    </source>
</reference>
<sequence length="242" mass="26893">MQDVVSSIAQQVIVQTTLTTNISLAALSQSLVVDSSNQQQSDTSYAFNISKLADNEPNQYIKLSRAWYIVLAAASGFGLLTSLISNLMIICIFVRTPSLRSASTILVMNLSISDLVYCVQMPLVIYNCITMSPIFNDRLGCQILGFISVLTAIVSVVTIAAMSMERCYVILHPINGRKRFTTRVALSVTLIIWLYALCLSLPPLFGYFNHYVLDPSLTTCTCEYTQTLFWLSILLVNSLVRY</sequence>
<dbReference type="EMBL" id="JAIFTH010000183">
    <property type="protein sequence ID" value="KAG9510288.1"/>
    <property type="molecule type" value="Genomic_DNA"/>
</dbReference>
<organism evidence="13 14">
    <name type="scientific">Fragariocoptes setiger</name>
    <dbReference type="NCBI Taxonomy" id="1670756"/>
    <lineage>
        <taxon>Eukaryota</taxon>
        <taxon>Metazoa</taxon>
        <taxon>Ecdysozoa</taxon>
        <taxon>Arthropoda</taxon>
        <taxon>Chelicerata</taxon>
        <taxon>Arachnida</taxon>
        <taxon>Acari</taxon>
        <taxon>Acariformes</taxon>
        <taxon>Trombidiformes</taxon>
        <taxon>Prostigmata</taxon>
        <taxon>Eupodina</taxon>
        <taxon>Eriophyoidea</taxon>
        <taxon>Phytoptidae</taxon>
        <taxon>Fragariocoptes</taxon>
    </lineage>
</organism>
<keyword evidence="9" id="KW-0844">Vision</keyword>
<feature type="domain" description="G-protein coupled receptors family 1 profile" evidence="12">
    <location>
        <begin position="85"/>
        <end position="242"/>
    </location>
</feature>
<evidence type="ECO:0000256" key="10">
    <source>
        <dbReference type="RuleBase" id="RU000688"/>
    </source>
</evidence>
<keyword evidence="14" id="KW-1185">Reference proteome</keyword>
<evidence type="ECO:0000256" key="3">
    <source>
        <dbReference type="ARBA" id="ARBA00022692"/>
    </source>
</evidence>
<comment type="subcellular location">
    <subcellularLocation>
        <location evidence="1">Membrane</location>
        <topology evidence="1">Multi-pass membrane protein</topology>
    </subcellularLocation>
</comment>
<evidence type="ECO:0000256" key="5">
    <source>
        <dbReference type="ARBA" id="ARBA00023040"/>
    </source>
</evidence>
<evidence type="ECO:0000259" key="12">
    <source>
        <dbReference type="PROSITE" id="PS50262"/>
    </source>
</evidence>
<evidence type="ECO:0000256" key="4">
    <source>
        <dbReference type="ARBA" id="ARBA00022989"/>
    </source>
</evidence>
<keyword evidence="5 10" id="KW-0297">G-protein coupled receptor</keyword>
<feature type="transmembrane region" description="Helical" evidence="11">
    <location>
        <begin position="66"/>
        <end position="94"/>
    </location>
</feature>
<evidence type="ECO:0000256" key="9">
    <source>
        <dbReference type="ARBA" id="ARBA00023305"/>
    </source>
</evidence>
<keyword evidence="3 10" id="KW-0812">Transmembrane</keyword>
<dbReference type="Gene3D" id="1.20.1070.10">
    <property type="entry name" value="Rhodopsin 7-helix transmembrane proteins"/>
    <property type="match status" value="1"/>
</dbReference>
<accession>A0ABQ7SA36</accession>
<evidence type="ECO:0000313" key="13">
    <source>
        <dbReference type="EMBL" id="KAG9510288.1"/>
    </source>
</evidence>
<keyword evidence="9" id="KW-0716">Sensory transduction</keyword>
<evidence type="ECO:0000256" key="7">
    <source>
        <dbReference type="ARBA" id="ARBA00023170"/>
    </source>
</evidence>
<evidence type="ECO:0000256" key="11">
    <source>
        <dbReference type="SAM" id="Phobius"/>
    </source>
</evidence>
<dbReference type="PANTHER" id="PTHR24240">
    <property type="entry name" value="OPSIN"/>
    <property type="match status" value="1"/>
</dbReference>
<dbReference type="InterPro" id="IPR050125">
    <property type="entry name" value="GPCR_opsins"/>
</dbReference>
<keyword evidence="7 10" id="KW-0675">Receptor</keyword>
<feature type="transmembrane region" description="Helical" evidence="11">
    <location>
        <begin position="142"/>
        <end position="163"/>
    </location>
</feature>
<dbReference type="InterPro" id="IPR017452">
    <property type="entry name" value="GPCR_Rhodpsn_7TM"/>
</dbReference>
<dbReference type="InterPro" id="IPR000276">
    <property type="entry name" value="GPCR_Rhodpsn"/>
</dbReference>
<gene>
    <name evidence="13" type="primary">OPN4</name>
    <name evidence="13" type="ORF">GZH46_01174</name>
</gene>
<evidence type="ECO:0000313" key="14">
    <source>
        <dbReference type="Proteomes" id="UP000825002"/>
    </source>
</evidence>
<protein>
    <submittedName>
        <fullName evidence="13">Melanopsin</fullName>
    </submittedName>
</protein>
<keyword evidence="4 11" id="KW-1133">Transmembrane helix</keyword>
<keyword evidence="8 10" id="KW-0807">Transducer</keyword>
<evidence type="ECO:0000256" key="2">
    <source>
        <dbReference type="ARBA" id="ARBA00010663"/>
    </source>
</evidence>
<dbReference type="Proteomes" id="UP000825002">
    <property type="component" value="Unassembled WGS sequence"/>
</dbReference>
<dbReference type="Pfam" id="PF00001">
    <property type="entry name" value="7tm_1"/>
    <property type="match status" value="1"/>
</dbReference>
<comment type="similarity">
    <text evidence="2 10">Belongs to the G-protein coupled receptor 1 family.</text>
</comment>
<dbReference type="SUPFAM" id="SSF81321">
    <property type="entry name" value="Family A G protein-coupled receptor-like"/>
    <property type="match status" value="1"/>
</dbReference>
<dbReference type="PROSITE" id="PS00237">
    <property type="entry name" value="G_PROTEIN_RECEP_F1_1"/>
    <property type="match status" value="1"/>
</dbReference>
<feature type="transmembrane region" description="Helical" evidence="11">
    <location>
        <begin position="184"/>
        <end position="204"/>
    </location>
</feature>
<proteinExistence type="inferred from homology"/>
<dbReference type="PROSITE" id="PS50262">
    <property type="entry name" value="G_PROTEIN_RECEP_F1_2"/>
    <property type="match status" value="1"/>
</dbReference>